<dbReference type="FunFam" id="3.30.160.60:FF:001498">
    <property type="entry name" value="Zinc finger protein 404"/>
    <property type="match status" value="1"/>
</dbReference>
<dbReference type="GO" id="GO:0005634">
    <property type="term" value="C:nucleus"/>
    <property type="evidence" value="ECO:0007669"/>
    <property type="project" value="UniProtKB-SubCell"/>
</dbReference>
<evidence type="ECO:0000256" key="1">
    <source>
        <dbReference type="ARBA" id="ARBA00004123"/>
    </source>
</evidence>
<reference evidence="11" key="1">
    <citation type="submission" date="2025-08" db="UniProtKB">
        <authorList>
            <consortium name="RefSeq"/>
        </authorList>
    </citation>
    <scope>IDENTIFICATION</scope>
    <source>
        <tissue evidence="11">Whole sample</tissue>
    </source>
</reference>
<dbReference type="AlphaFoldDB" id="A0A8B8CMZ0"/>
<feature type="domain" description="C2H2-type" evidence="9">
    <location>
        <begin position="723"/>
        <end position="746"/>
    </location>
</feature>
<dbReference type="Gene3D" id="3.30.160.60">
    <property type="entry name" value="Classic Zinc Finger"/>
    <property type="match status" value="5"/>
</dbReference>
<evidence type="ECO:0000313" key="11">
    <source>
        <dbReference type="RefSeq" id="XP_022317218.1"/>
    </source>
</evidence>
<sequence>MVLQNESVALCNSPGEQAAVETLLSMGNSVCISSGDESSMMSEDESRFTPSPTSSIQSSDEDSLSSTAEPPIFRKNSKLAKLLLADPHDFPYEPMSRRQQLPAAFVPNYHLAKTGATSNPSRTPELFLDSSNIPYPSPAKQKLHLKRPLAISRKCPLESKKQKTADSLLGIKPLTDKQTDSPKSEVVSMSTIATIQNLNTSTTTPLIQVIIVNNPTQCSDRDKSDWLSKLCPIAPAPPPINSSDVSVQEEGPGNRRRNHVCTYKDCGKTYFKSSHLKAHLRTHTGEKPFVCTWENCEKRFARSDELSRHKYTHTGEKKFVTIMVLHVPDIDNPGERDAVETLLAMRNSSRINRHNEGSNSSEDDPIYSPYLRASPVRGQRFLRCHEASSSFPEYPRMGRSSKLARLLLEDSDDFEKDMMRCNQVSVIVPNYHLAKTGATCNPFRSPEMFIDSSNTPYGPPSTRRRKKIPYKPKFFGSFDDDYDDDDDDDEDEDENDSFEPCLRKTRIDKETTKTRSEAEEPNSFPAMETNLNEPKTSHKAETVPNLSKRKGSETLTGDPEPKRMKSLREMLTFDESSSPENSNFATATALTQERTPPNHPAPNAPVVPIIQVIIVNNCAINQPSEYNKQTLSKFCPIAPAPKYKIQSPGSVSEPKVSGRRRSHVCHYKNCGKTYYKSSHLKAHLRTHTGEKPYICKWENCDKRFARSDELTRHKYTHTGEKKFVCSQCERRFMRSDHLAKHTKRHSSTVVR</sequence>
<evidence type="ECO:0000313" key="10">
    <source>
        <dbReference type="Proteomes" id="UP000694844"/>
    </source>
</evidence>
<gene>
    <name evidence="11" type="primary">LOC111120643</name>
</gene>
<dbReference type="FunFam" id="3.30.160.60:FF:000018">
    <property type="entry name" value="Krueppel-like factor 15"/>
    <property type="match status" value="2"/>
</dbReference>
<dbReference type="GO" id="GO:0000981">
    <property type="term" value="F:DNA-binding transcription factor activity, RNA polymerase II-specific"/>
    <property type="evidence" value="ECO:0007669"/>
    <property type="project" value="TreeGrafter"/>
</dbReference>
<dbReference type="Proteomes" id="UP000694844">
    <property type="component" value="Chromosome 2"/>
</dbReference>
<dbReference type="FunFam" id="3.30.160.60:FF:000100">
    <property type="entry name" value="Zinc finger 45-like"/>
    <property type="match status" value="1"/>
</dbReference>
<dbReference type="PROSITE" id="PS00028">
    <property type="entry name" value="ZINC_FINGER_C2H2_1"/>
    <property type="match status" value="5"/>
</dbReference>
<feature type="domain" description="C2H2-type" evidence="9">
    <location>
        <begin position="289"/>
        <end position="318"/>
    </location>
</feature>
<keyword evidence="10" id="KW-1185">Reference proteome</keyword>
<dbReference type="Pfam" id="PF00096">
    <property type="entry name" value="zf-C2H2"/>
    <property type="match status" value="5"/>
</dbReference>
<dbReference type="RefSeq" id="XP_022317218.1">
    <property type="nucleotide sequence ID" value="XM_022461510.1"/>
</dbReference>
<organism evidence="10 11">
    <name type="scientific">Crassostrea virginica</name>
    <name type="common">Eastern oyster</name>
    <dbReference type="NCBI Taxonomy" id="6565"/>
    <lineage>
        <taxon>Eukaryota</taxon>
        <taxon>Metazoa</taxon>
        <taxon>Spiralia</taxon>
        <taxon>Lophotrochozoa</taxon>
        <taxon>Mollusca</taxon>
        <taxon>Bivalvia</taxon>
        <taxon>Autobranchia</taxon>
        <taxon>Pteriomorphia</taxon>
        <taxon>Ostreida</taxon>
        <taxon>Ostreoidea</taxon>
        <taxon>Ostreidae</taxon>
        <taxon>Crassostrea</taxon>
    </lineage>
</organism>
<dbReference type="KEGG" id="cvn:111120643"/>
<dbReference type="SMART" id="SM00355">
    <property type="entry name" value="ZnF_C2H2"/>
    <property type="match status" value="5"/>
</dbReference>
<dbReference type="GO" id="GO:0008270">
    <property type="term" value="F:zinc ion binding"/>
    <property type="evidence" value="ECO:0007669"/>
    <property type="project" value="UniProtKB-KW"/>
</dbReference>
<evidence type="ECO:0000256" key="7">
    <source>
        <dbReference type="PROSITE-ProRule" id="PRU00042"/>
    </source>
</evidence>
<keyword evidence="5" id="KW-0862">Zinc</keyword>
<feature type="domain" description="C2H2-type" evidence="9">
    <location>
        <begin position="663"/>
        <end position="692"/>
    </location>
</feature>
<dbReference type="InterPro" id="IPR013087">
    <property type="entry name" value="Znf_C2H2_type"/>
</dbReference>
<keyword evidence="2" id="KW-0479">Metal-binding</keyword>
<protein>
    <submittedName>
        <fullName evidence="11">Uncharacterized protein LOC111120643</fullName>
    </submittedName>
</protein>
<dbReference type="SUPFAM" id="SSF57667">
    <property type="entry name" value="beta-beta-alpha zinc fingers"/>
    <property type="match status" value="3"/>
</dbReference>
<evidence type="ECO:0000256" key="6">
    <source>
        <dbReference type="ARBA" id="ARBA00023242"/>
    </source>
</evidence>
<dbReference type="InterPro" id="IPR036236">
    <property type="entry name" value="Znf_C2H2_sf"/>
</dbReference>
<evidence type="ECO:0000256" key="3">
    <source>
        <dbReference type="ARBA" id="ARBA00022737"/>
    </source>
</evidence>
<name>A0A8B8CMZ0_CRAVI</name>
<evidence type="ECO:0000256" key="5">
    <source>
        <dbReference type="ARBA" id="ARBA00022833"/>
    </source>
</evidence>
<feature type="compositionally biased region" description="Basic and acidic residues" evidence="8">
    <location>
        <begin position="501"/>
        <end position="518"/>
    </location>
</feature>
<dbReference type="FunFam" id="3.30.160.60:FF:000072">
    <property type="entry name" value="zinc finger protein 143 isoform X1"/>
    <property type="match status" value="1"/>
</dbReference>
<feature type="compositionally biased region" description="Low complexity" evidence="8">
    <location>
        <begin position="49"/>
        <end position="58"/>
    </location>
</feature>
<evidence type="ECO:0000256" key="8">
    <source>
        <dbReference type="SAM" id="MobiDB-lite"/>
    </source>
</evidence>
<comment type="subcellular location">
    <subcellularLocation>
        <location evidence="1">Nucleus</location>
    </subcellularLocation>
</comment>
<keyword evidence="6" id="KW-0539">Nucleus</keyword>
<keyword evidence="3" id="KW-0677">Repeat</keyword>
<proteinExistence type="predicted"/>
<accession>A0A8B8CMZ0</accession>
<dbReference type="OrthoDB" id="6100704at2759"/>
<keyword evidence="4 7" id="KW-0863">Zinc-finger</keyword>
<dbReference type="PROSITE" id="PS50157">
    <property type="entry name" value="ZINC_FINGER_C2H2_2"/>
    <property type="match status" value="5"/>
</dbReference>
<feature type="domain" description="C2H2-type" evidence="9">
    <location>
        <begin position="259"/>
        <end position="288"/>
    </location>
</feature>
<dbReference type="GeneID" id="111120643"/>
<feature type="region of interest" description="Disordered" evidence="8">
    <location>
        <begin position="449"/>
        <end position="562"/>
    </location>
</feature>
<feature type="region of interest" description="Disordered" evidence="8">
    <location>
        <begin position="34"/>
        <end position="70"/>
    </location>
</feature>
<feature type="domain" description="C2H2-type" evidence="9">
    <location>
        <begin position="693"/>
        <end position="722"/>
    </location>
</feature>
<evidence type="ECO:0000256" key="2">
    <source>
        <dbReference type="ARBA" id="ARBA00022723"/>
    </source>
</evidence>
<dbReference type="PANTHER" id="PTHR23235">
    <property type="entry name" value="KRUEPPEL-LIKE TRANSCRIPTION FACTOR"/>
    <property type="match status" value="1"/>
</dbReference>
<dbReference type="PANTHER" id="PTHR23235:SF164">
    <property type="entry name" value="C2H2-TYPE DOMAIN-CONTAINING PROTEIN"/>
    <property type="match status" value="1"/>
</dbReference>
<evidence type="ECO:0000256" key="4">
    <source>
        <dbReference type="ARBA" id="ARBA00022771"/>
    </source>
</evidence>
<feature type="compositionally biased region" description="Acidic residues" evidence="8">
    <location>
        <begin position="478"/>
        <end position="497"/>
    </location>
</feature>
<dbReference type="GO" id="GO:0000978">
    <property type="term" value="F:RNA polymerase II cis-regulatory region sequence-specific DNA binding"/>
    <property type="evidence" value="ECO:0007669"/>
    <property type="project" value="TreeGrafter"/>
</dbReference>
<evidence type="ECO:0000259" key="9">
    <source>
        <dbReference type="PROSITE" id="PS50157"/>
    </source>
</evidence>